<sequence length="72" mass="8837">MKKKKPIYVETFIRNDLETVWKFSKWFSIKLPISEHFTVWEEEDYLKANHEMWILGKKFLTIDYSIYSVSTE</sequence>
<reference evidence="1 2" key="1">
    <citation type="submission" date="2023-02" db="EMBL/GenBank/DDBJ databases">
        <title>Oceanobacillus kimchii IFOP_LL358 isolated form Alexandrium catenella lab strain.</title>
        <authorList>
            <person name="Gajardo G."/>
            <person name="Ueki S."/>
            <person name="Maruyama F."/>
        </authorList>
    </citation>
    <scope>NUCLEOTIDE SEQUENCE [LARGE SCALE GENOMIC DNA]</scope>
    <source>
        <strain evidence="1 2">IFOP_LL358</strain>
    </source>
</reference>
<gene>
    <name evidence="1" type="ORF">MACH08_09740</name>
</gene>
<evidence type="ECO:0000313" key="2">
    <source>
        <dbReference type="Proteomes" id="UP001275436"/>
    </source>
</evidence>
<dbReference type="Proteomes" id="UP001275436">
    <property type="component" value="Unassembled WGS sequence"/>
</dbReference>
<organism evidence="1 2">
    <name type="scientific">Oceanobacillus kimchii</name>
    <dbReference type="NCBI Taxonomy" id="746691"/>
    <lineage>
        <taxon>Bacteria</taxon>
        <taxon>Bacillati</taxon>
        <taxon>Bacillota</taxon>
        <taxon>Bacilli</taxon>
        <taxon>Bacillales</taxon>
        <taxon>Bacillaceae</taxon>
        <taxon>Oceanobacillus</taxon>
    </lineage>
</organism>
<evidence type="ECO:0000313" key="1">
    <source>
        <dbReference type="EMBL" id="GLO65190.1"/>
    </source>
</evidence>
<name>A0ABQ5TGN5_9BACI</name>
<dbReference type="RefSeq" id="WP_017795882.1">
    <property type="nucleotide sequence ID" value="NZ_BSKO01000001.1"/>
</dbReference>
<dbReference type="EMBL" id="BSKO01000001">
    <property type="protein sequence ID" value="GLO65190.1"/>
    <property type="molecule type" value="Genomic_DNA"/>
</dbReference>
<comment type="caution">
    <text evidence="1">The sequence shown here is derived from an EMBL/GenBank/DDBJ whole genome shotgun (WGS) entry which is preliminary data.</text>
</comment>
<protein>
    <recommendedName>
        <fullName evidence="3">GNAT family N-acetyltransferase</fullName>
    </recommendedName>
</protein>
<evidence type="ECO:0008006" key="3">
    <source>
        <dbReference type="Google" id="ProtNLM"/>
    </source>
</evidence>
<accession>A0ABQ5TGN5</accession>
<proteinExistence type="predicted"/>
<keyword evidence="2" id="KW-1185">Reference proteome</keyword>